<sequence length="513" mass="53930">MHDLRLVGVHDDGEHVVLVGSDGNRYRLRVDEALRAAVRRDRARLGQLQIQSSGDLRPREIQARIRAGETAEEIAESAGIPVAKARRYEGPVLAERAHVSDLARRTPFGRRDASGAAPTLEELVVQRLTARAVDPDGVQWDAWRQEDGTWNVQVEFVAGGRGRLARWGFDVGARSLTAADDEARWLSEEAPAESGPLPPRRLTSVDDGARRARERVYDVEADGGVRAGGARRSATEDLLDSLSERRGQRPPAGGEPTWRPRPGEEPARARALDPARLPQAPGASSSPVPGTGPGAPDELEVPAAHPAASHPEDLVDDRVLPPADLGDEELSEEERLAAEVVEGELLDGGVLDGGVPDGGVPDGEVLSGQVLDEQVPEETALDGTVLDGTVLDEAILTGEPVGEVAVDAPVEVPVVAPVVAPAVAAAPAVPDEVVDDAAAGMTGAEPPAVPAAPQEAPAPEDAADAGRTAAPQPAAPRPRPPRGGRGRQGGRSNAKQRPSVPSWDEIMFGAKRD</sequence>
<evidence type="ECO:0000259" key="2">
    <source>
        <dbReference type="Pfam" id="PF11268"/>
    </source>
</evidence>
<evidence type="ECO:0000313" key="3">
    <source>
        <dbReference type="EMBL" id="PPK98382.1"/>
    </source>
</evidence>
<dbReference type="OrthoDB" id="5180791at2"/>
<dbReference type="InterPro" id="IPR047682">
    <property type="entry name" value="SepH-like"/>
</dbReference>
<evidence type="ECO:0000313" key="4">
    <source>
        <dbReference type="Proteomes" id="UP000239485"/>
    </source>
</evidence>
<feature type="compositionally biased region" description="Basic and acidic residues" evidence="1">
    <location>
        <begin position="261"/>
        <end position="273"/>
    </location>
</feature>
<dbReference type="InterPro" id="IPR021421">
    <property type="entry name" value="DUF3071"/>
</dbReference>
<feature type="region of interest" description="Disordered" evidence="1">
    <location>
        <begin position="436"/>
        <end position="513"/>
    </location>
</feature>
<dbReference type="Proteomes" id="UP000239485">
    <property type="component" value="Unassembled WGS sequence"/>
</dbReference>
<evidence type="ECO:0000256" key="1">
    <source>
        <dbReference type="SAM" id="MobiDB-lite"/>
    </source>
</evidence>
<reference evidence="3 4" key="1">
    <citation type="submission" date="2018-02" db="EMBL/GenBank/DDBJ databases">
        <title>Genomic Encyclopedia of Archaeal and Bacterial Type Strains, Phase II (KMG-II): from individual species to whole genera.</title>
        <authorList>
            <person name="Goeker M."/>
        </authorList>
    </citation>
    <scope>NUCLEOTIDE SEQUENCE [LARGE SCALE GENOMIC DNA]</scope>
    <source>
        <strain evidence="3 4">DSM 22857</strain>
    </source>
</reference>
<dbReference type="AlphaFoldDB" id="A0A2S6IVJ4"/>
<accession>A0A2S6IVJ4</accession>
<feature type="region of interest" description="Disordered" evidence="1">
    <location>
        <begin position="241"/>
        <end position="334"/>
    </location>
</feature>
<feature type="compositionally biased region" description="Basic and acidic residues" evidence="1">
    <location>
        <begin position="310"/>
        <end position="319"/>
    </location>
</feature>
<feature type="region of interest" description="Disordered" evidence="1">
    <location>
        <begin position="188"/>
        <end position="209"/>
    </location>
</feature>
<comment type="caution">
    <text evidence="3">The sequence shown here is derived from an EMBL/GenBank/DDBJ whole genome shotgun (WGS) entry which is preliminary data.</text>
</comment>
<feature type="compositionally biased region" description="Low complexity" evidence="1">
    <location>
        <begin position="451"/>
        <end position="472"/>
    </location>
</feature>
<keyword evidence="4" id="KW-1185">Reference proteome</keyword>
<dbReference type="Pfam" id="PF11268">
    <property type="entry name" value="DUF3071"/>
    <property type="match status" value="1"/>
</dbReference>
<proteinExistence type="predicted"/>
<dbReference type="NCBIfam" id="NF040712">
    <property type="entry name" value="SepH"/>
    <property type="match status" value="1"/>
</dbReference>
<dbReference type="RefSeq" id="WP_104430819.1">
    <property type="nucleotide sequence ID" value="NZ_PTJD01000001.1"/>
</dbReference>
<protein>
    <recommendedName>
        <fullName evidence="2">DUF3071 domain-containing protein</fullName>
    </recommendedName>
</protein>
<gene>
    <name evidence="3" type="ORF">CLV92_10177</name>
</gene>
<organism evidence="3 4">
    <name type="scientific">Kineococcus xinjiangensis</name>
    <dbReference type="NCBI Taxonomy" id="512762"/>
    <lineage>
        <taxon>Bacteria</taxon>
        <taxon>Bacillati</taxon>
        <taxon>Actinomycetota</taxon>
        <taxon>Actinomycetes</taxon>
        <taxon>Kineosporiales</taxon>
        <taxon>Kineosporiaceae</taxon>
        <taxon>Kineococcus</taxon>
    </lineage>
</organism>
<feature type="domain" description="DUF3071" evidence="2">
    <location>
        <begin position="1"/>
        <end position="169"/>
    </location>
</feature>
<dbReference type="EMBL" id="PTJD01000001">
    <property type="protein sequence ID" value="PPK98382.1"/>
    <property type="molecule type" value="Genomic_DNA"/>
</dbReference>
<name>A0A2S6IVJ4_9ACTN</name>